<dbReference type="SUPFAM" id="SSF56112">
    <property type="entry name" value="Protein kinase-like (PK-like)"/>
    <property type="match status" value="1"/>
</dbReference>
<dbReference type="GO" id="GO:0004672">
    <property type="term" value="F:protein kinase activity"/>
    <property type="evidence" value="ECO:0007669"/>
    <property type="project" value="InterPro"/>
</dbReference>
<evidence type="ECO:0000313" key="2">
    <source>
        <dbReference type="EMBL" id="CAG8493792.1"/>
    </source>
</evidence>
<dbReference type="Pfam" id="PF07714">
    <property type="entry name" value="PK_Tyr_Ser-Thr"/>
    <property type="match status" value="1"/>
</dbReference>
<gene>
    <name evidence="2" type="ORF">FMOSSE_LOCUS3672</name>
</gene>
<keyword evidence="3" id="KW-1185">Reference proteome</keyword>
<protein>
    <submittedName>
        <fullName evidence="2">15971_t:CDS:1</fullName>
    </submittedName>
</protein>
<reference evidence="2" key="1">
    <citation type="submission" date="2021-06" db="EMBL/GenBank/DDBJ databases">
        <authorList>
            <person name="Kallberg Y."/>
            <person name="Tangrot J."/>
            <person name="Rosling A."/>
        </authorList>
    </citation>
    <scope>NUCLEOTIDE SEQUENCE</scope>
    <source>
        <strain evidence="2">87-6 pot B 2015</strain>
    </source>
</reference>
<dbReference type="Proteomes" id="UP000789375">
    <property type="component" value="Unassembled WGS sequence"/>
</dbReference>
<evidence type="ECO:0000313" key="3">
    <source>
        <dbReference type="Proteomes" id="UP000789375"/>
    </source>
</evidence>
<name>A0A9N8WLS4_FUNMO</name>
<sequence length="176" mass="20208">MEDAIISDVVYEKIKKFDHRSLDKRQYMLIDKLITNEELKKRYKSYGLCEGSYEAATGLAPYSDMAHENFLAVKICEGLRPSSNYVIPQLILDLIQRCWDADPSKRPDAENLCNSLKYLNDSYFGDFNSLICKQTHEASDINEGLLDSSTNYLSNETHPKAIYTSRLLKKIEADYS</sequence>
<dbReference type="AlphaFoldDB" id="A0A9N8WLS4"/>
<evidence type="ECO:0000259" key="1">
    <source>
        <dbReference type="Pfam" id="PF07714"/>
    </source>
</evidence>
<proteinExistence type="predicted"/>
<dbReference type="EMBL" id="CAJVPP010000564">
    <property type="protein sequence ID" value="CAG8493792.1"/>
    <property type="molecule type" value="Genomic_DNA"/>
</dbReference>
<comment type="caution">
    <text evidence="2">The sequence shown here is derived from an EMBL/GenBank/DDBJ whole genome shotgun (WGS) entry which is preliminary data.</text>
</comment>
<organism evidence="2 3">
    <name type="scientific">Funneliformis mosseae</name>
    <name type="common">Endomycorrhizal fungus</name>
    <name type="synonym">Glomus mosseae</name>
    <dbReference type="NCBI Taxonomy" id="27381"/>
    <lineage>
        <taxon>Eukaryota</taxon>
        <taxon>Fungi</taxon>
        <taxon>Fungi incertae sedis</taxon>
        <taxon>Mucoromycota</taxon>
        <taxon>Glomeromycotina</taxon>
        <taxon>Glomeromycetes</taxon>
        <taxon>Glomerales</taxon>
        <taxon>Glomeraceae</taxon>
        <taxon>Funneliformis</taxon>
    </lineage>
</organism>
<dbReference type="InterPro" id="IPR001245">
    <property type="entry name" value="Ser-Thr/Tyr_kinase_cat_dom"/>
</dbReference>
<feature type="non-terminal residue" evidence="2">
    <location>
        <position position="176"/>
    </location>
</feature>
<accession>A0A9N8WLS4</accession>
<dbReference type="InterPro" id="IPR011009">
    <property type="entry name" value="Kinase-like_dom_sf"/>
</dbReference>
<feature type="domain" description="Serine-threonine/tyrosine-protein kinase catalytic" evidence="1">
    <location>
        <begin position="53"/>
        <end position="116"/>
    </location>
</feature>
<dbReference type="Gene3D" id="1.10.510.10">
    <property type="entry name" value="Transferase(Phosphotransferase) domain 1"/>
    <property type="match status" value="1"/>
</dbReference>